<protein>
    <submittedName>
        <fullName evidence="3">Uncharacterized protein</fullName>
    </submittedName>
</protein>
<feature type="transmembrane region" description="Helical" evidence="1">
    <location>
        <begin position="68"/>
        <end position="92"/>
    </location>
</feature>
<gene>
    <name evidence="3" type="ORF">L9F63_017768</name>
</gene>
<evidence type="ECO:0000313" key="3">
    <source>
        <dbReference type="EMBL" id="KAJ9588939.1"/>
    </source>
</evidence>
<dbReference type="AlphaFoldDB" id="A0AAD7ZY69"/>
<reference evidence="3" key="2">
    <citation type="submission" date="2023-05" db="EMBL/GenBank/DDBJ databases">
        <authorList>
            <person name="Fouks B."/>
        </authorList>
    </citation>
    <scope>NUCLEOTIDE SEQUENCE</scope>
    <source>
        <strain evidence="3">Stay&amp;Tobe</strain>
        <tissue evidence="3">Testes</tissue>
    </source>
</reference>
<accession>A0AAD7ZY69</accession>
<keyword evidence="1" id="KW-1133">Transmembrane helix</keyword>
<feature type="signal peptide" evidence="2">
    <location>
        <begin position="1"/>
        <end position="22"/>
    </location>
</feature>
<reference evidence="3" key="1">
    <citation type="journal article" date="2023" name="IScience">
        <title>Live-bearing cockroach genome reveals convergent evolutionary mechanisms linked to viviparity in insects and beyond.</title>
        <authorList>
            <person name="Fouks B."/>
            <person name="Harrison M.C."/>
            <person name="Mikhailova A.A."/>
            <person name="Marchal E."/>
            <person name="English S."/>
            <person name="Carruthers M."/>
            <person name="Jennings E.C."/>
            <person name="Chiamaka E.L."/>
            <person name="Frigard R.A."/>
            <person name="Pippel M."/>
            <person name="Attardo G.M."/>
            <person name="Benoit J.B."/>
            <person name="Bornberg-Bauer E."/>
            <person name="Tobe S.S."/>
        </authorList>
    </citation>
    <scope>NUCLEOTIDE SEQUENCE</scope>
    <source>
        <strain evidence="3">Stay&amp;Tobe</strain>
    </source>
</reference>
<dbReference type="EMBL" id="JASPKZ010005295">
    <property type="protein sequence ID" value="KAJ9588939.1"/>
    <property type="molecule type" value="Genomic_DNA"/>
</dbReference>
<organism evidence="3 4">
    <name type="scientific">Diploptera punctata</name>
    <name type="common">Pacific beetle cockroach</name>
    <dbReference type="NCBI Taxonomy" id="6984"/>
    <lineage>
        <taxon>Eukaryota</taxon>
        <taxon>Metazoa</taxon>
        <taxon>Ecdysozoa</taxon>
        <taxon>Arthropoda</taxon>
        <taxon>Hexapoda</taxon>
        <taxon>Insecta</taxon>
        <taxon>Pterygota</taxon>
        <taxon>Neoptera</taxon>
        <taxon>Polyneoptera</taxon>
        <taxon>Dictyoptera</taxon>
        <taxon>Blattodea</taxon>
        <taxon>Blaberoidea</taxon>
        <taxon>Blaberidae</taxon>
        <taxon>Diplopterinae</taxon>
        <taxon>Diploptera</taxon>
    </lineage>
</organism>
<dbReference type="Proteomes" id="UP001233999">
    <property type="component" value="Unassembled WGS sequence"/>
</dbReference>
<keyword evidence="1" id="KW-0812">Transmembrane</keyword>
<feature type="chain" id="PRO_5042166913" evidence="2">
    <location>
        <begin position="23"/>
        <end position="205"/>
    </location>
</feature>
<sequence length="205" mass="22456">MTTKLATTISFVIITLFASSYAEVTNNSKSYGCSDPDLSAWNPYCWTTQSSLYSDTVYTGAKRIIDTWVIIVIALGGIFTTIGVAICLCCMVPSCPLYKRRHPGQVFQQTTTVPAGTTVYYSNQNYPGRAIYVQGQATQQPGSYPGGETSNVNQFLENQNYRGMPSGPGAYPSQSTSNYYSNPAVYMNQQQASAGPQSGQWQTRY</sequence>
<comment type="caution">
    <text evidence="3">The sequence shown here is derived from an EMBL/GenBank/DDBJ whole genome shotgun (WGS) entry which is preliminary data.</text>
</comment>
<keyword evidence="4" id="KW-1185">Reference proteome</keyword>
<proteinExistence type="predicted"/>
<name>A0AAD7ZY69_DIPPU</name>
<keyword evidence="2" id="KW-0732">Signal</keyword>
<evidence type="ECO:0000256" key="2">
    <source>
        <dbReference type="SAM" id="SignalP"/>
    </source>
</evidence>
<keyword evidence="1" id="KW-0472">Membrane</keyword>
<evidence type="ECO:0000256" key="1">
    <source>
        <dbReference type="SAM" id="Phobius"/>
    </source>
</evidence>
<evidence type="ECO:0000313" key="4">
    <source>
        <dbReference type="Proteomes" id="UP001233999"/>
    </source>
</evidence>